<keyword evidence="3" id="KW-0732">Signal</keyword>
<feature type="compositionally biased region" description="Low complexity" evidence="2">
    <location>
        <begin position="520"/>
        <end position="535"/>
    </location>
</feature>
<evidence type="ECO:0000256" key="2">
    <source>
        <dbReference type="SAM" id="MobiDB-lite"/>
    </source>
</evidence>
<organism evidence="4 5">
    <name type="scientific">Tenebrio molitor</name>
    <name type="common">Yellow mealworm beetle</name>
    <dbReference type="NCBI Taxonomy" id="7067"/>
    <lineage>
        <taxon>Eukaryota</taxon>
        <taxon>Metazoa</taxon>
        <taxon>Ecdysozoa</taxon>
        <taxon>Arthropoda</taxon>
        <taxon>Hexapoda</taxon>
        <taxon>Insecta</taxon>
        <taxon>Pterygota</taxon>
        <taxon>Neoptera</taxon>
        <taxon>Endopterygota</taxon>
        <taxon>Coleoptera</taxon>
        <taxon>Polyphaga</taxon>
        <taxon>Cucujiformia</taxon>
        <taxon>Tenebrionidae</taxon>
        <taxon>Tenebrio</taxon>
    </lineage>
</organism>
<proteinExistence type="predicted"/>
<feature type="chain" id="PRO_5035151252" evidence="3">
    <location>
        <begin position="19"/>
        <end position="864"/>
    </location>
</feature>
<evidence type="ECO:0000313" key="4">
    <source>
        <dbReference type="EMBL" id="KAH0815858.1"/>
    </source>
</evidence>
<sequence length="864" mass="95619">MLPFRYVAVLAFLAVAFGQDYDYDAPRPAPSRVKPGYSGPSAPRPTPVPILKQINRHNEDGSYTYGYEGADGSFKIETKLPTGEVKGKYGYIDDTGKVRVVEYGATKYGFEPAGEGITVAPPTLVDETTNRDGSFNPEFGGAYYEDNVQPQIPSRAAPAPRPRPQPQPSFEFSGPQQFSQAPQRSTGPAPPRAVIPGASPVSTTHNFEFGPSARPAARSYAPAPRPAHRQPPVSYARPAPIEEEYGEPESAPVRNPPRITYAQPAPLSAPSRPQHISEPHFAPAARPAPHYAPRPQASPAGRSGGILDQLSKDYALPQGSAAPLHDISFGKKKETTRQWLPLLLCGAVFLSYAEARRVRVHHVPEPDEEETIQYYAAEPQDEEEEPRQRVVLVSSADQYNGLYGQPTASSRSGGQDNYIPSSRKALAITRAKESAKSPPIQTIRNYNKVNDDGSFTFGYEAADGSFKEETRGTDCVVRGKYGYIDPDGNKREFTYVSGNPCDPNAPKEEQEPEPERGNEPENIPANYPTRPIRPIRPVTIAPKPAVALFQNTYDQSEEEQPEPEQVLKPQQPLRRPTYITRPHYVQQTATEEAQVYQRPQLISATTPSSFLHKQSVSITPRPGSPTPSARTQLPATTYRPQLLQVAVTPRPSLLYTKQVSSPSSTAIPSRGNVDFDAEFQKFQQENNIISSTPTPKTLAKTPKPSTLSTSTGNNAVYSSALIFDPTSGQYNTQLYQTLPQTEGDISLTQRIQPYVHQPQRQVLNLQQLQQQSPLYSHLRPQTSQSAYQQTQASLQFQNSAQLFAQQQRARQQQQQQQHQQQPQQQQQRQAVQQQPVYYVQPSAVDQPLASGQIDAFLRGHNIQF</sequence>
<feature type="compositionally biased region" description="Low complexity" evidence="2">
    <location>
        <begin position="279"/>
        <end position="297"/>
    </location>
</feature>
<evidence type="ECO:0000256" key="3">
    <source>
        <dbReference type="SAM" id="SignalP"/>
    </source>
</evidence>
<feature type="region of interest" description="Disordered" evidence="2">
    <location>
        <begin position="553"/>
        <end position="578"/>
    </location>
</feature>
<reference evidence="4" key="2">
    <citation type="submission" date="2021-08" db="EMBL/GenBank/DDBJ databases">
        <authorList>
            <person name="Eriksson T."/>
        </authorList>
    </citation>
    <scope>NUCLEOTIDE SEQUENCE</scope>
    <source>
        <strain evidence="4">Stoneville</strain>
        <tissue evidence="4">Whole head</tissue>
    </source>
</reference>
<feature type="region of interest" description="Disordered" evidence="2">
    <location>
        <begin position="119"/>
        <end position="306"/>
    </location>
</feature>
<name>A0A8J6LDI2_TENMO</name>
<protein>
    <submittedName>
        <fullName evidence="4">Uncharacterized protein</fullName>
    </submittedName>
</protein>
<dbReference type="PANTHER" id="PTHR10380">
    <property type="entry name" value="CUTICLE PROTEIN"/>
    <property type="match status" value="1"/>
</dbReference>
<dbReference type="EMBL" id="JABDTM020022499">
    <property type="protein sequence ID" value="KAH0815858.1"/>
    <property type="molecule type" value="Genomic_DNA"/>
</dbReference>
<feature type="compositionally biased region" description="Low complexity" evidence="2">
    <location>
        <begin position="563"/>
        <end position="572"/>
    </location>
</feature>
<dbReference type="GO" id="GO:0062129">
    <property type="term" value="C:chitin-based extracellular matrix"/>
    <property type="evidence" value="ECO:0007669"/>
    <property type="project" value="TreeGrafter"/>
</dbReference>
<dbReference type="InterPro" id="IPR000618">
    <property type="entry name" value="Insect_cuticle"/>
</dbReference>
<feature type="compositionally biased region" description="Polar residues" evidence="2">
    <location>
        <begin position="174"/>
        <end position="186"/>
    </location>
</feature>
<dbReference type="PROSITE" id="PS51155">
    <property type="entry name" value="CHIT_BIND_RR_2"/>
    <property type="match status" value="2"/>
</dbReference>
<reference evidence="4" key="1">
    <citation type="journal article" date="2020" name="J Insects Food Feed">
        <title>The yellow mealworm (Tenebrio molitor) genome: a resource for the emerging insects as food and feed industry.</title>
        <authorList>
            <person name="Eriksson T."/>
            <person name="Andere A."/>
            <person name="Kelstrup H."/>
            <person name="Emery V."/>
            <person name="Picard C."/>
        </authorList>
    </citation>
    <scope>NUCLEOTIDE SEQUENCE</scope>
    <source>
        <strain evidence="4">Stoneville</strain>
        <tissue evidence="4">Whole head</tissue>
    </source>
</reference>
<dbReference type="InterPro" id="IPR050468">
    <property type="entry name" value="Cuticle_Struct_Prot"/>
</dbReference>
<feature type="compositionally biased region" description="Low complexity" evidence="2">
    <location>
        <begin position="149"/>
        <end position="158"/>
    </location>
</feature>
<feature type="region of interest" description="Disordered" evidence="2">
    <location>
        <begin position="487"/>
        <end position="535"/>
    </location>
</feature>
<comment type="caution">
    <text evidence="4">The sequence shown here is derived from an EMBL/GenBank/DDBJ whole genome shotgun (WGS) entry which is preliminary data.</text>
</comment>
<gene>
    <name evidence="4" type="ORF">GEV33_006935</name>
</gene>
<accession>A0A8J6LDI2</accession>
<evidence type="ECO:0000256" key="1">
    <source>
        <dbReference type="PROSITE-ProRule" id="PRU00497"/>
    </source>
</evidence>
<feature type="region of interest" description="Disordered" evidence="2">
    <location>
        <begin position="805"/>
        <end position="827"/>
    </location>
</feature>
<keyword evidence="5" id="KW-1185">Reference proteome</keyword>
<feature type="compositionally biased region" description="Basic and acidic residues" evidence="2">
    <location>
        <begin position="505"/>
        <end position="519"/>
    </location>
</feature>
<dbReference type="PANTHER" id="PTHR10380:SF234">
    <property type="entry name" value="CUTICULAR PROTEIN 97EA, ISOFORM A"/>
    <property type="match status" value="1"/>
</dbReference>
<keyword evidence="1" id="KW-0193">Cuticle</keyword>
<feature type="compositionally biased region" description="Low complexity" evidence="2">
    <location>
        <begin position="211"/>
        <end position="222"/>
    </location>
</feature>
<dbReference type="Proteomes" id="UP000719412">
    <property type="component" value="Unassembled WGS sequence"/>
</dbReference>
<dbReference type="Pfam" id="PF00379">
    <property type="entry name" value="Chitin_bind_4"/>
    <property type="match status" value="2"/>
</dbReference>
<evidence type="ECO:0000313" key="5">
    <source>
        <dbReference type="Proteomes" id="UP000719412"/>
    </source>
</evidence>
<dbReference type="GO" id="GO:0008010">
    <property type="term" value="F:structural constituent of chitin-based larval cuticle"/>
    <property type="evidence" value="ECO:0007669"/>
    <property type="project" value="TreeGrafter"/>
</dbReference>
<feature type="region of interest" description="Disordered" evidence="2">
    <location>
        <begin position="690"/>
        <end position="711"/>
    </location>
</feature>
<feature type="signal peptide" evidence="3">
    <location>
        <begin position="1"/>
        <end position="18"/>
    </location>
</feature>
<dbReference type="AlphaFoldDB" id="A0A8J6LDI2"/>